<comment type="similarity">
    <text evidence="2">Belongs to the EamA transporter family.</text>
</comment>
<sequence>MSGLAPVGGAGGLGRGTSLAVLSSIAFGTSGVLAKPVMAAGAAPAQVTSARIALAAVVLLVGTAVLRPRALRFAAGGSGPRGWALPLGYGLFAVVGAPLLFFVSASRIPVGIAMLLQFTAPVLVALWVRLVRRAVLPTAAWWGTAIAVVGLAVVGEVWRAPRLDTVGVVAALASAVCLAAYYLLGERAAGRADPFGVTAVGMLFGAVVLAVLSPPWLIPVGVPTELGPSWLLLAVMALFSTVVAYLAGILSLRHLPSAVASVIGLLEVVVSAALAWWLLGEELTAVQVAGAVVLLTGAAVVRVASAPGNSPRTPGRAEAPGERGRSSDSASPGVG</sequence>
<keyword evidence="10" id="KW-1185">Reference proteome</keyword>
<comment type="subcellular location">
    <subcellularLocation>
        <location evidence="1">Membrane</location>
        <topology evidence="1">Multi-pass membrane protein</topology>
    </subcellularLocation>
</comment>
<evidence type="ECO:0000259" key="8">
    <source>
        <dbReference type="Pfam" id="PF00892"/>
    </source>
</evidence>
<dbReference type="PANTHER" id="PTHR32322:SF2">
    <property type="entry name" value="EAMA DOMAIN-CONTAINING PROTEIN"/>
    <property type="match status" value="1"/>
</dbReference>
<feature type="transmembrane region" description="Helical" evidence="7">
    <location>
        <begin position="108"/>
        <end position="128"/>
    </location>
</feature>
<evidence type="ECO:0000256" key="4">
    <source>
        <dbReference type="ARBA" id="ARBA00022989"/>
    </source>
</evidence>
<dbReference type="InterPro" id="IPR050638">
    <property type="entry name" value="AA-Vitamin_Transporters"/>
</dbReference>
<keyword evidence="4 7" id="KW-1133">Transmembrane helix</keyword>
<comment type="caution">
    <text evidence="9">The sequence shown here is derived from an EMBL/GenBank/DDBJ whole genome shotgun (WGS) entry which is preliminary data.</text>
</comment>
<dbReference type="EMBL" id="JBHSQO010000029">
    <property type="protein sequence ID" value="MFC6092481.1"/>
    <property type="molecule type" value="Genomic_DNA"/>
</dbReference>
<dbReference type="InterPro" id="IPR000620">
    <property type="entry name" value="EamA_dom"/>
</dbReference>
<protein>
    <submittedName>
        <fullName evidence="9">DMT family transporter</fullName>
    </submittedName>
</protein>
<evidence type="ECO:0000313" key="10">
    <source>
        <dbReference type="Proteomes" id="UP001596220"/>
    </source>
</evidence>
<dbReference type="RefSeq" id="WP_380638767.1">
    <property type="nucleotide sequence ID" value="NZ_JBHSQO010000029.1"/>
</dbReference>
<feature type="transmembrane region" description="Helical" evidence="7">
    <location>
        <begin position="285"/>
        <end position="304"/>
    </location>
</feature>
<dbReference type="InterPro" id="IPR037185">
    <property type="entry name" value="EmrE-like"/>
</dbReference>
<feature type="transmembrane region" description="Helical" evidence="7">
    <location>
        <begin position="196"/>
        <end position="218"/>
    </location>
</feature>
<evidence type="ECO:0000256" key="5">
    <source>
        <dbReference type="ARBA" id="ARBA00023136"/>
    </source>
</evidence>
<gene>
    <name evidence="9" type="ORF">ACFP3R_24680</name>
</gene>
<dbReference type="Proteomes" id="UP001596220">
    <property type="component" value="Unassembled WGS sequence"/>
</dbReference>
<keyword evidence="3 7" id="KW-0812">Transmembrane</keyword>
<accession>A0ABW1PA99</accession>
<evidence type="ECO:0000256" key="6">
    <source>
        <dbReference type="SAM" id="MobiDB-lite"/>
    </source>
</evidence>
<feature type="domain" description="EamA" evidence="8">
    <location>
        <begin position="16"/>
        <end position="154"/>
    </location>
</feature>
<evidence type="ECO:0000256" key="1">
    <source>
        <dbReference type="ARBA" id="ARBA00004141"/>
    </source>
</evidence>
<feature type="domain" description="EamA" evidence="8">
    <location>
        <begin position="166"/>
        <end position="301"/>
    </location>
</feature>
<feature type="transmembrane region" description="Helical" evidence="7">
    <location>
        <begin position="82"/>
        <end position="102"/>
    </location>
</feature>
<dbReference type="Pfam" id="PF00892">
    <property type="entry name" value="EamA"/>
    <property type="match status" value="2"/>
</dbReference>
<feature type="transmembrane region" description="Helical" evidence="7">
    <location>
        <begin position="140"/>
        <end position="160"/>
    </location>
</feature>
<proteinExistence type="inferred from homology"/>
<reference evidence="10" key="1">
    <citation type="journal article" date="2019" name="Int. J. Syst. Evol. Microbiol.">
        <title>The Global Catalogue of Microorganisms (GCM) 10K type strain sequencing project: providing services to taxonomists for standard genome sequencing and annotation.</title>
        <authorList>
            <consortium name="The Broad Institute Genomics Platform"/>
            <consortium name="The Broad Institute Genome Sequencing Center for Infectious Disease"/>
            <person name="Wu L."/>
            <person name="Ma J."/>
        </authorList>
    </citation>
    <scope>NUCLEOTIDE SEQUENCE [LARGE SCALE GENOMIC DNA]</scope>
    <source>
        <strain evidence="10">CGMCC 4.7246</strain>
    </source>
</reference>
<keyword evidence="5 7" id="KW-0472">Membrane</keyword>
<organism evidence="9 10">
    <name type="scientific">Saccharothrix lopnurensis</name>
    <dbReference type="NCBI Taxonomy" id="1670621"/>
    <lineage>
        <taxon>Bacteria</taxon>
        <taxon>Bacillati</taxon>
        <taxon>Actinomycetota</taxon>
        <taxon>Actinomycetes</taxon>
        <taxon>Pseudonocardiales</taxon>
        <taxon>Pseudonocardiaceae</taxon>
        <taxon>Saccharothrix</taxon>
    </lineage>
</organism>
<evidence type="ECO:0000256" key="3">
    <source>
        <dbReference type="ARBA" id="ARBA00022692"/>
    </source>
</evidence>
<evidence type="ECO:0000256" key="7">
    <source>
        <dbReference type="SAM" id="Phobius"/>
    </source>
</evidence>
<feature type="transmembrane region" description="Helical" evidence="7">
    <location>
        <begin position="166"/>
        <end position="184"/>
    </location>
</feature>
<feature type="region of interest" description="Disordered" evidence="6">
    <location>
        <begin position="306"/>
        <end position="335"/>
    </location>
</feature>
<feature type="transmembrane region" description="Helical" evidence="7">
    <location>
        <begin position="50"/>
        <end position="70"/>
    </location>
</feature>
<dbReference type="SUPFAM" id="SSF103481">
    <property type="entry name" value="Multidrug resistance efflux transporter EmrE"/>
    <property type="match status" value="2"/>
</dbReference>
<evidence type="ECO:0000256" key="2">
    <source>
        <dbReference type="ARBA" id="ARBA00007362"/>
    </source>
</evidence>
<dbReference type="PANTHER" id="PTHR32322">
    <property type="entry name" value="INNER MEMBRANE TRANSPORTER"/>
    <property type="match status" value="1"/>
</dbReference>
<name>A0ABW1PA99_9PSEU</name>
<feature type="transmembrane region" description="Helical" evidence="7">
    <location>
        <begin position="259"/>
        <end position="279"/>
    </location>
</feature>
<evidence type="ECO:0000313" key="9">
    <source>
        <dbReference type="EMBL" id="MFC6092481.1"/>
    </source>
</evidence>
<feature type="transmembrane region" description="Helical" evidence="7">
    <location>
        <begin position="230"/>
        <end position="252"/>
    </location>
</feature>